<dbReference type="InterPro" id="IPR040707">
    <property type="entry name" value="FGAR-AT_N"/>
</dbReference>
<dbReference type="InterPro" id="IPR010073">
    <property type="entry name" value="PurL_large"/>
</dbReference>
<evidence type="ECO:0000256" key="7">
    <source>
        <dbReference type="ARBA" id="ARBA00022755"/>
    </source>
</evidence>
<accession>A0AAD5U676</accession>
<evidence type="ECO:0000259" key="16">
    <source>
        <dbReference type="Pfam" id="PF22689"/>
    </source>
</evidence>
<evidence type="ECO:0000259" key="15">
    <source>
        <dbReference type="Pfam" id="PF18076"/>
    </source>
</evidence>
<dbReference type="GO" id="GO:0005524">
    <property type="term" value="F:ATP binding"/>
    <property type="evidence" value="ECO:0007669"/>
    <property type="project" value="UniProtKB-KW"/>
</dbReference>
<dbReference type="SUPFAM" id="SSF52317">
    <property type="entry name" value="Class I glutamine amidotransferase-like"/>
    <property type="match status" value="1"/>
</dbReference>
<dbReference type="InterPro" id="IPR055181">
    <property type="entry name" value="FGAR-AT_PurM_N-like"/>
</dbReference>
<evidence type="ECO:0000256" key="5">
    <source>
        <dbReference type="ARBA" id="ARBA00022723"/>
    </source>
</evidence>
<dbReference type="InterPro" id="IPR029062">
    <property type="entry name" value="Class_I_gatase-like"/>
</dbReference>
<comment type="similarity">
    <text evidence="2">In the N-terminal section; belongs to the FGAMS family.</text>
</comment>
<keyword evidence="7" id="KW-0658">Purine biosynthesis</keyword>
<protein>
    <recommendedName>
        <fullName evidence="3">phosphoribosylformylglycinamidine synthase</fullName>
        <ecNumber evidence="3">6.3.5.3</ecNumber>
    </recommendedName>
    <alternativeName>
        <fullName evidence="12">Formylglycinamide ribonucleotide amidotransferase</fullName>
    </alternativeName>
    <alternativeName>
        <fullName evidence="11">Formylglycinamide ribotide amidotransferase</fullName>
    </alternativeName>
</protein>
<evidence type="ECO:0000256" key="2">
    <source>
        <dbReference type="ARBA" id="ARBA00008608"/>
    </source>
</evidence>
<dbReference type="InterPro" id="IPR010918">
    <property type="entry name" value="PurM-like_C_dom"/>
</dbReference>
<name>A0AAD5U676_9FUNG</name>
<feature type="domain" description="Phosphoribosylformylglycinamidine synthase N-terminal" evidence="15">
    <location>
        <begin position="87"/>
        <end position="225"/>
    </location>
</feature>
<keyword evidence="9" id="KW-0460">Magnesium</keyword>
<feature type="domain" description="Phosphoribosylformylglycinamidine synthase linker" evidence="14">
    <location>
        <begin position="263"/>
        <end position="315"/>
    </location>
</feature>
<reference evidence="17" key="1">
    <citation type="submission" date="2020-05" db="EMBL/GenBank/DDBJ databases">
        <title>Phylogenomic resolution of chytrid fungi.</title>
        <authorList>
            <person name="Stajich J.E."/>
            <person name="Amses K."/>
            <person name="Simmons R."/>
            <person name="Seto K."/>
            <person name="Myers J."/>
            <person name="Bonds A."/>
            <person name="Quandt C.A."/>
            <person name="Barry K."/>
            <person name="Liu P."/>
            <person name="Grigoriev I."/>
            <person name="Longcore J.E."/>
            <person name="James T.Y."/>
        </authorList>
    </citation>
    <scope>NUCLEOTIDE SEQUENCE</scope>
    <source>
        <strain evidence="17">JEL0476</strain>
    </source>
</reference>
<dbReference type="InterPro" id="IPR036676">
    <property type="entry name" value="PurM-like_C_sf"/>
</dbReference>
<dbReference type="NCBIfam" id="TIGR01735">
    <property type="entry name" value="FGAM_synt"/>
    <property type="match status" value="1"/>
</dbReference>
<evidence type="ECO:0000256" key="11">
    <source>
        <dbReference type="ARBA" id="ARBA00029823"/>
    </source>
</evidence>
<gene>
    <name evidence="17" type="ORF">HK099_003449</name>
</gene>
<evidence type="ECO:0000256" key="3">
    <source>
        <dbReference type="ARBA" id="ARBA00012747"/>
    </source>
</evidence>
<comment type="pathway">
    <text evidence="1">Purine metabolism; IMP biosynthesis via de novo pathway; 5-amino-1-(5-phospho-D-ribosyl)imidazole from N(2)-formyl-N(1)-(5-phospho-D-ribosyl)glycinamide: step 1/2.</text>
</comment>
<dbReference type="Gene3D" id="3.40.50.880">
    <property type="match status" value="1"/>
</dbReference>
<keyword evidence="4" id="KW-0436">Ligase</keyword>
<evidence type="ECO:0000256" key="12">
    <source>
        <dbReference type="ARBA" id="ARBA00032632"/>
    </source>
</evidence>
<organism evidence="17 18">
    <name type="scientific">Clydaea vesicula</name>
    <dbReference type="NCBI Taxonomy" id="447962"/>
    <lineage>
        <taxon>Eukaryota</taxon>
        <taxon>Fungi</taxon>
        <taxon>Fungi incertae sedis</taxon>
        <taxon>Chytridiomycota</taxon>
        <taxon>Chytridiomycota incertae sedis</taxon>
        <taxon>Chytridiomycetes</taxon>
        <taxon>Lobulomycetales</taxon>
        <taxon>Lobulomycetaceae</taxon>
        <taxon>Clydaea</taxon>
    </lineage>
</organism>
<proteinExistence type="inferred from homology"/>
<evidence type="ECO:0000313" key="17">
    <source>
        <dbReference type="EMBL" id="KAJ3221504.1"/>
    </source>
</evidence>
<dbReference type="NCBIfam" id="NF003672">
    <property type="entry name" value="PRK05297.1"/>
    <property type="match status" value="1"/>
</dbReference>
<dbReference type="SUPFAM" id="SSF109736">
    <property type="entry name" value="FGAM synthase PurL, linker domain"/>
    <property type="match status" value="1"/>
</dbReference>
<keyword evidence="8" id="KW-0067">ATP-binding</keyword>
<evidence type="ECO:0000256" key="9">
    <source>
        <dbReference type="ARBA" id="ARBA00022842"/>
    </source>
</evidence>
<dbReference type="PANTHER" id="PTHR10099:SF1">
    <property type="entry name" value="PHOSPHORIBOSYLFORMYLGLYCINAMIDINE SYNTHASE"/>
    <property type="match status" value="1"/>
</dbReference>
<sequence>MFGIGRVSVTAVAADAADYGYRKSYRRPLKTYISTPQTSYQKNSAPNPFGYKFLTLLLGSKALTSFKQKSLLANIGDNNITHIDALYTHFVGSDFELDKTVLSQLDTLLKYGDFHNNDDLEYIKFYLKSYLSNDNSENNILKFDPLIKVLLVVPREGTITPWSSKATDIAKICGLSDSINRIERGLAYIIKSKTEITDISTIKNFLHDKMTQEVLIEVKNLDKLFSTGPPRSLKSVELLEEFNSSKKMGKSLENCFNDAKLVLEKANSDWGLALADDEIDYLVKAFLSNEDSPRNPTDVELMMFAQVNSEHCRHKIFGATWTINGSDQADSLFGMIKNTFKLHPQHILSAYSDNAAVLNGATALRFASGPESNFAYKTVLEEVHTVAKVETHNHPTAVSPFPGAATGSGGEIRDEGAVGQGSKPKAGLTGFTVSNLNIPGYIQPWEKNLENVGYPAHVAKSLDIMIQAPLGGAAFNNEFGRPNLCGYFRTYLENVPDHNGKESLRGYHKPIMIAGGVGSVRPMHVFKKKITPDWLGGGAASSMASGSSSAELDFASVQRDNPEMERRCQQVIDACTSLGNKNPIVAIHDVGAGGLSNALPELVHDSSLGGRFQLRDVPCDDPAMSPMEIWCNESQERYVLAVLPEDLKLFSSLAKRERCPFAIVGVATAEERLVLEDSLFNSRPIDLPMNTLFGKPPKMHRNTVTAENTLKPFSIPQSNLSIKDIADRVLRLPSVGSKSFLITIGDRTVTGLVARDQMVGPWQVPVADVSVVNLSYEGFNAQSMAMGERPILALINPAASARMAVAESLTNLAAADVPDLKTVRLSANWMSAANHDGEGAELYEAVTAVGLDLCPKLGLTIPVGKDSMSMKSKWKDSNGFEKTVTSPLSLIITAYGPVVDSRRTFTPVVEGGSALIFIDLGAGNKRMGGSAIAQVFNQVGNETPDVEVESFKAFWASLQALRSKNLVKAYHDRSDGGLFVTILEMLLAGHTGAVLDISHLGGVEFLFNEELGAVIEVSNEDLQEVTATFESHHFNCKHLHNFGKVKNKFEKDNEFLVILEEKITSLHQIWSETSFEIQKLRDNPILAKNEFDLLRDFSNPGLDEFLTFEMDEDEPLIIKQLKDKSIKPKVAILREQGVNGHVELAYAFHAAGFDTTDVHMSELIEGTVRLSNSDFRGLACPGGFSYGDVFGAGNGWAKSILMHEEVGRDVKLFFDRGDTFVIGGTTFLCYSLYKTNILVCNGCQMLSAISILIPGVGNVSTGKPKTKWPKFTYNASSQYESRLSLVKVLPSPCIFLKGMNGTIAPIAVAHGEGKTKFEDSDAELNMMELACIQYTTPAGEIASEENYPYNPNGSKNGLTGFTSPCGRFLAMMPHPERVILDVANTWKKSNRSRFGPWMKMFWNAREWCEENVIKR</sequence>
<dbReference type="InterPro" id="IPR041609">
    <property type="entry name" value="PurL_linker"/>
</dbReference>
<dbReference type="CDD" id="cd02204">
    <property type="entry name" value="PurL_repeat2"/>
    <property type="match status" value="1"/>
</dbReference>
<dbReference type="Pfam" id="PF18072">
    <property type="entry name" value="FGAR-AT_linker"/>
    <property type="match status" value="1"/>
</dbReference>
<dbReference type="SUPFAM" id="SSF55326">
    <property type="entry name" value="PurM N-terminal domain-like"/>
    <property type="match status" value="2"/>
</dbReference>
<feature type="domain" description="PurM-like C-terminal" evidence="13">
    <location>
        <begin position="922"/>
        <end position="1036"/>
    </location>
</feature>
<dbReference type="Proteomes" id="UP001211065">
    <property type="component" value="Unassembled WGS sequence"/>
</dbReference>
<evidence type="ECO:0000259" key="13">
    <source>
        <dbReference type="Pfam" id="PF02769"/>
    </source>
</evidence>
<dbReference type="SUPFAM" id="SSF56042">
    <property type="entry name" value="PurM C-terminal domain-like"/>
    <property type="match status" value="2"/>
</dbReference>
<dbReference type="GO" id="GO:0005737">
    <property type="term" value="C:cytoplasm"/>
    <property type="evidence" value="ECO:0007669"/>
    <property type="project" value="TreeGrafter"/>
</dbReference>
<keyword evidence="10" id="KW-0315">Glutamine amidotransferase</keyword>
<evidence type="ECO:0000256" key="8">
    <source>
        <dbReference type="ARBA" id="ARBA00022840"/>
    </source>
</evidence>
<evidence type="ECO:0000256" key="10">
    <source>
        <dbReference type="ARBA" id="ARBA00022962"/>
    </source>
</evidence>
<dbReference type="HAMAP" id="MF_00419">
    <property type="entry name" value="PurL_1"/>
    <property type="match status" value="1"/>
</dbReference>
<dbReference type="EC" id="6.3.5.3" evidence="3"/>
<evidence type="ECO:0000256" key="1">
    <source>
        <dbReference type="ARBA" id="ARBA00004920"/>
    </source>
</evidence>
<feature type="domain" description="PurM-like C-terminal" evidence="13">
    <location>
        <begin position="535"/>
        <end position="676"/>
    </location>
</feature>
<dbReference type="FunFam" id="3.30.1330.10:FF:000002">
    <property type="entry name" value="Phosphoribosylformylglycinamidine synthase"/>
    <property type="match status" value="1"/>
</dbReference>
<dbReference type="Pfam" id="PF02769">
    <property type="entry name" value="AIRS_C"/>
    <property type="match status" value="2"/>
</dbReference>
<keyword evidence="6" id="KW-0547">Nucleotide-binding</keyword>
<comment type="caution">
    <text evidence="17">The sequence shown here is derived from an EMBL/GenBank/DDBJ whole genome shotgun (WGS) entry which is preliminary data.</text>
</comment>
<dbReference type="GO" id="GO:0004642">
    <property type="term" value="F:phosphoribosylformylglycinamidine synthase activity"/>
    <property type="evidence" value="ECO:0007669"/>
    <property type="project" value="UniProtKB-EC"/>
</dbReference>
<feature type="domain" description="FGAR-AT PurM N-terminal-like" evidence="16">
    <location>
        <begin position="737"/>
        <end position="896"/>
    </location>
</feature>
<dbReference type="FunFam" id="3.30.1330.10:FF:000005">
    <property type="entry name" value="Phosphoribosylformylglycinamidine synthase"/>
    <property type="match status" value="1"/>
</dbReference>
<dbReference type="FunFam" id="3.90.650.10:FF:000024">
    <property type="entry name" value="Phosphoribosylformylglycinamidine synthase"/>
    <property type="match status" value="1"/>
</dbReference>
<dbReference type="Pfam" id="PF22689">
    <property type="entry name" value="FGAR-AT_PurM_N-like"/>
    <property type="match status" value="1"/>
</dbReference>
<dbReference type="InterPro" id="IPR036921">
    <property type="entry name" value="PurM-like_N_sf"/>
</dbReference>
<dbReference type="InterPro" id="IPR036604">
    <property type="entry name" value="PurS-like_sf"/>
</dbReference>
<dbReference type="Pfam" id="PF13507">
    <property type="entry name" value="GATase_5"/>
    <property type="match status" value="1"/>
</dbReference>
<evidence type="ECO:0000313" key="18">
    <source>
        <dbReference type="Proteomes" id="UP001211065"/>
    </source>
</evidence>
<dbReference type="SUPFAM" id="SSF82697">
    <property type="entry name" value="PurS-like"/>
    <property type="match status" value="1"/>
</dbReference>
<dbReference type="Pfam" id="PF18076">
    <property type="entry name" value="FGAR-AT_N"/>
    <property type="match status" value="1"/>
</dbReference>
<dbReference type="GO" id="GO:0046872">
    <property type="term" value="F:metal ion binding"/>
    <property type="evidence" value="ECO:0007669"/>
    <property type="project" value="UniProtKB-KW"/>
</dbReference>
<dbReference type="GO" id="GO:0006189">
    <property type="term" value="P:'de novo' IMP biosynthetic process"/>
    <property type="evidence" value="ECO:0007669"/>
    <property type="project" value="InterPro"/>
</dbReference>
<dbReference type="Gene3D" id="3.90.650.10">
    <property type="entry name" value="PurM-like C-terminal domain"/>
    <property type="match status" value="2"/>
</dbReference>
<dbReference type="PANTHER" id="PTHR10099">
    <property type="entry name" value="PHOSPHORIBOSYLFORMYLGLYCINAMIDINE SYNTHASE"/>
    <property type="match status" value="1"/>
</dbReference>
<dbReference type="Gene3D" id="1.10.8.750">
    <property type="entry name" value="Phosphoribosylformylglycinamidine synthase, linker domain"/>
    <property type="match status" value="1"/>
</dbReference>
<dbReference type="EMBL" id="JADGJW010000226">
    <property type="protein sequence ID" value="KAJ3221504.1"/>
    <property type="molecule type" value="Genomic_DNA"/>
</dbReference>
<evidence type="ECO:0000259" key="14">
    <source>
        <dbReference type="Pfam" id="PF18072"/>
    </source>
</evidence>
<keyword evidence="5" id="KW-0479">Metal-binding</keyword>
<evidence type="ECO:0000256" key="4">
    <source>
        <dbReference type="ARBA" id="ARBA00022598"/>
    </source>
</evidence>
<keyword evidence="18" id="KW-1185">Reference proteome</keyword>
<dbReference type="SMART" id="SM01211">
    <property type="entry name" value="GATase_5"/>
    <property type="match status" value="1"/>
</dbReference>
<evidence type="ECO:0000256" key="6">
    <source>
        <dbReference type="ARBA" id="ARBA00022741"/>
    </source>
</evidence>
<dbReference type="Gene3D" id="3.30.1330.10">
    <property type="entry name" value="PurM-like, N-terminal domain"/>
    <property type="match status" value="2"/>
</dbReference>